<dbReference type="AlphaFoldDB" id="A0A543J7W8"/>
<feature type="transmembrane region" description="Helical" evidence="2">
    <location>
        <begin position="51"/>
        <end position="72"/>
    </location>
</feature>
<dbReference type="EMBL" id="VFPP01000001">
    <property type="protein sequence ID" value="TQM78925.1"/>
    <property type="molecule type" value="Genomic_DNA"/>
</dbReference>
<feature type="transmembrane region" description="Helical" evidence="2">
    <location>
        <begin position="16"/>
        <end position="39"/>
    </location>
</feature>
<keyword evidence="2" id="KW-0812">Transmembrane</keyword>
<feature type="transmembrane region" description="Helical" evidence="2">
    <location>
        <begin position="334"/>
        <end position="355"/>
    </location>
</feature>
<feature type="transmembrane region" description="Helical" evidence="2">
    <location>
        <begin position="79"/>
        <end position="102"/>
    </location>
</feature>
<feature type="transmembrane region" description="Helical" evidence="2">
    <location>
        <begin position="267"/>
        <end position="288"/>
    </location>
</feature>
<keyword evidence="2" id="KW-1133">Transmembrane helix</keyword>
<feature type="transmembrane region" description="Helical" evidence="2">
    <location>
        <begin position="114"/>
        <end position="135"/>
    </location>
</feature>
<organism evidence="3 4">
    <name type="scientific">Saccharothrix saharensis</name>
    <dbReference type="NCBI Taxonomy" id="571190"/>
    <lineage>
        <taxon>Bacteria</taxon>
        <taxon>Bacillati</taxon>
        <taxon>Actinomycetota</taxon>
        <taxon>Actinomycetes</taxon>
        <taxon>Pseudonocardiales</taxon>
        <taxon>Pseudonocardiaceae</taxon>
        <taxon>Saccharothrix</taxon>
    </lineage>
</organism>
<accession>A0A543J7W8</accession>
<proteinExistence type="predicted"/>
<protein>
    <submittedName>
        <fullName evidence="3">DoxX-like protein</fullName>
    </submittedName>
</protein>
<gene>
    <name evidence="3" type="ORF">FHX81_1214</name>
</gene>
<feature type="transmembrane region" description="Helical" evidence="2">
    <location>
        <begin position="295"/>
        <end position="314"/>
    </location>
</feature>
<comment type="caution">
    <text evidence="3">The sequence shown here is derived from an EMBL/GenBank/DDBJ whole genome shotgun (WGS) entry which is preliminary data.</text>
</comment>
<name>A0A543J7W8_9PSEU</name>
<keyword evidence="2" id="KW-0472">Membrane</keyword>
<dbReference type="Proteomes" id="UP000316628">
    <property type="component" value="Unassembled WGS sequence"/>
</dbReference>
<reference evidence="3 4" key="1">
    <citation type="submission" date="2019-06" db="EMBL/GenBank/DDBJ databases">
        <title>Sequencing the genomes of 1000 actinobacteria strains.</title>
        <authorList>
            <person name="Klenk H.-P."/>
        </authorList>
    </citation>
    <scope>NUCLEOTIDE SEQUENCE [LARGE SCALE GENOMIC DNA]</scope>
    <source>
        <strain evidence="3 4">DSM 45456</strain>
    </source>
</reference>
<evidence type="ECO:0000256" key="2">
    <source>
        <dbReference type="SAM" id="Phobius"/>
    </source>
</evidence>
<evidence type="ECO:0000313" key="3">
    <source>
        <dbReference type="EMBL" id="TQM78925.1"/>
    </source>
</evidence>
<evidence type="ECO:0000256" key="1">
    <source>
        <dbReference type="SAM" id="MobiDB-lite"/>
    </source>
</evidence>
<feature type="transmembrane region" description="Helical" evidence="2">
    <location>
        <begin position="204"/>
        <end position="223"/>
    </location>
</feature>
<keyword evidence="4" id="KW-1185">Reference proteome</keyword>
<sequence>MTSTSIRPSVTTGPRFGYLVGGVVDVVLVVLINVSPGWRAVPFLTEDAVDVVVWVNAGLVVGVVVNTTCSLFPGRRLVLLGDVLTTTAALAALTSMSAVWPFRLQDAEIPWTTIARATLTIVLVAVSIALVVQVVKLLHALVAPDVPVDQGPWTASHSRHRREAHGEDRNTRREAMTAISHSGATTGATARSTTTTATRADTGAMALAVLRITTGFVFLWAFFDKLFGLGYATKAANAWVNGGSPTKGFLSRVAVGPFESTFHAWAGAWWADWLFMLGLLAIGIAVMAGIGLRPAAVAGTLMMLLMWAAEWPLAQFTSTGEPSMSTNPIIDYHVIYAVALIAVALAGAGATWGLGRWWATLPVVRDHAWLR</sequence>
<feature type="region of interest" description="Disordered" evidence="1">
    <location>
        <begin position="152"/>
        <end position="172"/>
    </location>
</feature>
<evidence type="ECO:0000313" key="4">
    <source>
        <dbReference type="Proteomes" id="UP000316628"/>
    </source>
</evidence>